<gene>
    <name evidence="1" type="ORF">SFC79_09735</name>
</gene>
<organism evidence="1 2">
    <name type="scientific">Nocardioides renjunii</name>
    <dbReference type="NCBI Taxonomy" id="3095075"/>
    <lineage>
        <taxon>Bacteria</taxon>
        <taxon>Bacillati</taxon>
        <taxon>Actinomycetota</taxon>
        <taxon>Actinomycetes</taxon>
        <taxon>Propionibacteriales</taxon>
        <taxon>Nocardioidaceae</taxon>
        <taxon>Nocardioides</taxon>
    </lineage>
</organism>
<proteinExistence type="predicted"/>
<protein>
    <submittedName>
        <fullName evidence="1">Uncharacterized protein</fullName>
    </submittedName>
</protein>
<comment type="caution">
    <text evidence="1">The sequence shown here is derived from an EMBL/GenBank/DDBJ whole genome shotgun (WGS) entry which is preliminary data.</text>
</comment>
<accession>A0ABU5KAS7</accession>
<keyword evidence="2" id="KW-1185">Reference proteome</keyword>
<dbReference type="Proteomes" id="UP001291999">
    <property type="component" value="Unassembled WGS sequence"/>
</dbReference>
<evidence type="ECO:0000313" key="2">
    <source>
        <dbReference type="Proteomes" id="UP001291999"/>
    </source>
</evidence>
<evidence type="ECO:0000313" key="1">
    <source>
        <dbReference type="EMBL" id="MDZ5662041.1"/>
    </source>
</evidence>
<dbReference type="RefSeq" id="WP_322424189.1">
    <property type="nucleotide sequence ID" value="NZ_JAXQPW010000002.1"/>
</dbReference>
<sequence>MPTLTAWCYRTPFGARRGELRLRRLQDAEALEVHCAIVVTWVHGAHRPRTAHVHHRVRTELDDPVTLTALARVVLEVATSDAPPAAADAAAGRLRGTGVDSEFLVATARHFVPGCSVLLVMSGRADLDVVRSLVQRGLAAGEVELVRTELAADGVRQMAALLDAPDA</sequence>
<reference evidence="1 2" key="1">
    <citation type="submission" date="2023-11" db="EMBL/GenBank/DDBJ databases">
        <title>Novel species in genus Nocardioides.</title>
        <authorList>
            <person name="Zhou H."/>
        </authorList>
    </citation>
    <scope>NUCLEOTIDE SEQUENCE [LARGE SCALE GENOMIC DNA]</scope>
    <source>
        <strain evidence="1 2">S-58</strain>
    </source>
</reference>
<name>A0ABU5KAS7_9ACTN</name>
<dbReference type="EMBL" id="JAXQPW010000002">
    <property type="protein sequence ID" value="MDZ5662041.1"/>
    <property type="molecule type" value="Genomic_DNA"/>
</dbReference>